<dbReference type="Proteomes" id="UP000569329">
    <property type="component" value="Unassembled WGS sequence"/>
</dbReference>
<evidence type="ECO:0000313" key="8">
    <source>
        <dbReference type="EMBL" id="MBA8824280.1"/>
    </source>
</evidence>
<dbReference type="GO" id="GO:0016020">
    <property type="term" value="C:membrane"/>
    <property type="evidence" value="ECO:0007669"/>
    <property type="project" value="UniProtKB-SubCell"/>
</dbReference>
<comment type="caution">
    <text evidence="8">The sequence shown here is derived from an EMBL/GenBank/DDBJ whole genome shotgun (WGS) entry which is preliminary data.</text>
</comment>
<dbReference type="PANTHER" id="PTHR40763:SF5">
    <property type="entry name" value="MEMBRANE PROTEIN"/>
    <property type="match status" value="1"/>
</dbReference>
<dbReference type="RefSeq" id="WP_182543598.1">
    <property type="nucleotide sequence ID" value="NZ_JACGWZ010000002.1"/>
</dbReference>
<evidence type="ECO:0000259" key="6">
    <source>
        <dbReference type="Pfam" id="PF05154"/>
    </source>
</evidence>
<feature type="transmembrane region" description="Helical" evidence="5">
    <location>
        <begin position="108"/>
        <end position="125"/>
    </location>
</feature>
<organism evidence="8 9">
    <name type="scientific">Halosaccharopolyspora lacisalsi</name>
    <dbReference type="NCBI Taxonomy" id="1000566"/>
    <lineage>
        <taxon>Bacteria</taxon>
        <taxon>Bacillati</taxon>
        <taxon>Actinomycetota</taxon>
        <taxon>Actinomycetes</taxon>
        <taxon>Pseudonocardiales</taxon>
        <taxon>Pseudonocardiaceae</taxon>
        <taxon>Halosaccharopolyspora</taxon>
    </lineage>
</organism>
<keyword evidence="3 5" id="KW-1133">Transmembrane helix</keyword>
<evidence type="ECO:0000313" key="9">
    <source>
        <dbReference type="Proteomes" id="UP000569329"/>
    </source>
</evidence>
<keyword evidence="2 5" id="KW-0812">Transmembrane</keyword>
<dbReference type="EMBL" id="JACGWZ010000002">
    <property type="protein sequence ID" value="MBA8824280.1"/>
    <property type="molecule type" value="Genomic_DNA"/>
</dbReference>
<evidence type="ECO:0000256" key="1">
    <source>
        <dbReference type="ARBA" id="ARBA00004141"/>
    </source>
</evidence>
<name>A0A839DTN2_9PSEU</name>
<proteinExistence type="predicted"/>
<feature type="domain" description="TM2" evidence="6">
    <location>
        <begin position="104"/>
        <end position="149"/>
    </location>
</feature>
<keyword evidence="9" id="KW-1185">Reference proteome</keyword>
<dbReference type="Pfam" id="PF08044">
    <property type="entry name" value="DUF1707"/>
    <property type="match status" value="1"/>
</dbReference>
<feature type="transmembrane region" description="Helical" evidence="5">
    <location>
        <begin position="137"/>
        <end position="159"/>
    </location>
</feature>
<evidence type="ECO:0000256" key="4">
    <source>
        <dbReference type="ARBA" id="ARBA00023136"/>
    </source>
</evidence>
<dbReference type="PANTHER" id="PTHR40763">
    <property type="entry name" value="MEMBRANE PROTEIN-RELATED"/>
    <property type="match status" value="1"/>
</dbReference>
<protein>
    <submittedName>
        <fullName evidence="8">TM2 domain-containing membrane protein YozV</fullName>
    </submittedName>
</protein>
<feature type="domain" description="DUF1707" evidence="7">
    <location>
        <begin position="11"/>
        <end position="62"/>
    </location>
</feature>
<dbReference type="InterPro" id="IPR007829">
    <property type="entry name" value="TM2"/>
</dbReference>
<evidence type="ECO:0000259" key="7">
    <source>
        <dbReference type="Pfam" id="PF08044"/>
    </source>
</evidence>
<gene>
    <name evidence="8" type="ORF">FHX42_001627</name>
</gene>
<comment type="subcellular location">
    <subcellularLocation>
        <location evidence="1">Membrane</location>
        <topology evidence="1">Multi-pass membrane protein</topology>
    </subcellularLocation>
</comment>
<dbReference type="AlphaFoldDB" id="A0A839DTN2"/>
<reference evidence="8 9" key="1">
    <citation type="submission" date="2020-07" db="EMBL/GenBank/DDBJ databases">
        <title>Sequencing the genomes of 1000 actinobacteria strains.</title>
        <authorList>
            <person name="Klenk H.-P."/>
        </authorList>
    </citation>
    <scope>NUCLEOTIDE SEQUENCE [LARGE SCALE GENOMIC DNA]</scope>
    <source>
        <strain evidence="8 9">DSM 45975</strain>
    </source>
</reference>
<dbReference type="Pfam" id="PF05154">
    <property type="entry name" value="TM2"/>
    <property type="match status" value="1"/>
</dbReference>
<sequence>MTTPGQSGEQRIGDAERERAMRALQEHSSRGRIDIHEYDERVSKAVSARTANELGSLFEDLPGPHPLAPPVAFVPPMPPPAPAPPGSAHPVPQPGFPPQYQTSDKSKLAAGLLQIFLPFGVGRFYTGHTGIAVGQLLLFWVGILPCGLGTLAAFVWCVVDGIVILSNPTTDASGRRLRD</sequence>
<evidence type="ECO:0000256" key="3">
    <source>
        <dbReference type="ARBA" id="ARBA00022989"/>
    </source>
</evidence>
<accession>A0A839DTN2</accession>
<evidence type="ECO:0000256" key="2">
    <source>
        <dbReference type="ARBA" id="ARBA00022692"/>
    </source>
</evidence>
<evidence type="ECO:0000256" key="5">
    <source>
        <dbReference type="SAM" id="Phobius"/>
    </source>
</evidence>
<keyword evidence="4 5" id="KW-0472">Membrane</keyword>
<dbReference type="InterPro" id="IPR012551">
    <property type="entry name" value="DUF1707_SHOCT-like"/>
</dbReference>